<sequence length="329" mass="37040">MFDFDPKITPMRDQLLEGHPVVLRNYFVLTPTIEWAYKQVREQVWLSMPSVYFQSVPRMGKTQCATAIVAILRNDFPTRYVKFVTADIAREESIIHSMVKAIGLMVKPRTKLSGIRDAVIDHIICELASLGSTHFILVIDEMQALDYKDYQHLQVLQNILSTRGLKLTTVGFAQNEIDNVRNSLHAGNHMAILARFLGRKIDFVGCGSVEWLGAILAYFDEGSAYPHGSKCSFTEFFLPKAFHAGFRLVSMADEIYRHSMNCVVAAGAKTIPTEHIFLTMSYLLVGARLNDCEKFSFSQKEIKSAIKSSEMSQFAALMRVDPPSGPDDE</sequence>
<dbReference type="Proteomes" id="UP000050420">
    <property type="component" value="Unassembled WGS sequence"/>
</dbReference>
<dbReference type="Gene3D" id="3.40.50.300">
    <property type="entry name" value="P-loop containing nucleotide triphosphate hydrolases"/>
    <property type="match status" value="1"/>
</dbReference>
<protein>
    <recommendedName>
        <fullName evidence="3">AAA+ ATPase domain-containing protein</fullName>
    </recommendedName>
</protein>
<reference evidence="1 2" key="1">
    <citation type="submission" date="2015-09" db="EMBL/GenBank/DDBJ databases">
        <title>Genome announcement of multiple Pseudomonas syringae strains.</title>
        <authorList>
            <person name="Thakur S."/>
            <person name="Wang P.W."/>
            <person name="Gong Y."/>
            <person name="Weir B.S."/>
            <person name="Guttman D.S."/>
        </authorList>
    </citation>
    <scope>NUCLEOTIDE SEQUENCE [LARGE SCALE GENOMIC DNA]</scope>
    <source>
        <strain evidence="1 2">ICMP4331</strain>
    </source>
</reference>
<dbReference type="InterPro" id="IPR027417">
    <property type="entry name" value="P-loop_NTPase"/>
</dbReference>
<evidence type="ECO:0008006" key="3">
    <source>
        <dbReference type="Google" id="ProtNLM"/>
    </source>
</evidence>
<accession>A0A0Q0A046</accession>
<gene>
    <name evidence="1" type="ORF">ALO63_04104</name>
</gene>
<evidence type="ECO:0000313" key="1">
    <source>
        <dbReference type="EMBL" id="KPX96828.1"/>
    </source>
</evidence>
<comment type="caution">
    <text evidence="1">The sequence shown here is derived from an EMBL/GenBank/DDBJ whole genome shotgun (WGS) entry which is preliminary data.</text>
</comment>
<dbReference type="SUPFAM" id="SSF52540">
    <property type="entry name" value="P-loop containing nucleoside triphosphate hydrolases"/>
    <property type="match status" value="1"/>
</dbReference>
<dbReference type="AlphaFoldDB" id="A0A0Q0A046"/>
<dbReference type="PATRIC" id="fig|34065.5.peg.5991"/>
<name>A0A0Q0A046_PSEA0</name>
<evidence type="ECO:0000313" key="2">
    <source>
        <dbReference type="Proteomes" id="UP000050420"/>
    </source>
</evidence>
<organism evidence="1 2">
    <name type="scientific">Pseudomonas amygdali pv. mori</name>
    <dbReference type="NCBI Taxonomy" id="34065"/>
    <lineage>
        <taxon>Bacteria</taxon>
        <taxon>Pseudomonadati</taxon>
        <taxon>Pseudomonadota</taxon>
        <taxon>Gammaproteobacteria</taxon>
        <taxon>Pseudomonadales</taxon>
        <taxon>Pseudomonadaceae</taxon>
        <taxon>Pseudomonas</taxon>
        <taxon>Pseudomonas amygdali</taxon>
    </lineage>
</organism>
<dbReference type="EMBL" id="LJQU01000206">
    <property type="protein sequence ID" value="KPX96828.1"/>
    <property type="molecule type" value="Genomic_DNA"/>
</dbReference>
<proteinExistence type="predicted"/>